<evidence type="ECO:0000256" key="2">
    <source>
        <dbReference type="ARBA" id="ARBA00023015"/>
    </source>
</evidence>
<dbReference type="InterPro" id="IPR003441">
    <property type="entry name" value="NAC-dom"/>
</dbReference>
<keyword evidence="3" id="KW-0238">DNA-binding</keyword>
<evidence type="ECO:0000259" key="7">
    <source>
        <dbReference type="PROSITE" id="PS51005"/>
    </source>
</evidence>
<evidence type="ECO:0000256" key="1">
    <source>
        <dbReference type="ARBA" id="ARBA00004123"/>
    </source>
</evidence>
<keyword evidence="2" id="KW-0805">Transcription regulation</keyword>
<comment type="caution">
    <text evidence="8">The sequence shown here is derived from an EMBL/GenBank/DDBJ whole genome shotgun (WGS) entry which is preliminary data.</text>
</comment>
<proteinExistence type="predicted"/>
<dbReference type="GO" id="GO:0006355">
    <property type="term" value="P:regulation of DNA-templated transcription"/>
    <property type="evidence" value="ECO:0007669"/>
    <property type="project" value="InterPro"/>
</dbReference>
<dbReference type="GO" id="GO:0003677">
    <property type="term" value="F:DNA binding"/>
    <property type="evidence" value="ECO:0007669"/>
    <property type="project" value="UniProtKB-KW"/>
</dbReference>
<dbReference type="Pfam" id="PF02365">
    <property type="entry name" value="NAM"/>
    <property type="match status" value="1"/>
</dbReference>
<feature type="domain" description="NAC" evidence="7">
    <location>
        <begin position="16"/>
        <end position="177"/>
    </location>
</feature>
<keyword evidence="4" id="KW-0804">Transcription</keyword>
<dbReference type="GO" id="GO:0005634">
    <property type="term" value="C:nucleus"/>
    <property type="evidence" value="ECO:0007669"/>
    <property type="project" value="UniProtKB-SubCell"/>
</dbReference>
<dbReference type="EMBL" id="JBEDUW010000005">
    <property type="protein sequence ID" value="KAK9929568.1"/>
    <property type="molecule type" value="Genomic_DNA"/>
</dbReference>
<dbReference type="Gene3D" id="2.170.150.80">
    <property type="entry name" value="NAC domain"/>
    <property type="match status" value="1"/>
</dbReference>
<sequence length="437" mass="48881">MQQQQYNEMEESRGNQLPGERFCPMEDELVLLYLKPMLNGQKVPGRGRVVFDCDLYGHQEPWEIWETYKTRRPNDLRLNKDLYFFTQHKKMGLTDSRIRRTVGSGTWRADDSGKIVNSVETGLVVGLKKRYSYKNEASVHHGENSNTEQEELLEPQAKRQRTVQPIDNAPVVPIPSENENDAFAAELEESLPCFEDDNVPSDAETIGFQGEDNGGLDQLASEVQSGHEENWGPSFGVDHGILNPLPENENDVFAAELEDLMLCFEDDNVPSEAEPNGFQGEQNGGLQQLAAEVQSGLEENWPGPSFGDDHGLLNPLPQNENDVFAAELEGLLQCFEADNVASEAELNGFQGEKNGVQQQLVAAMQSCLEENWPGLSFGDDLGILNPLPEEDFLWEEMVKEMGIVQMEELVLKGVSRNIDVAEESVSNNTLLPFSTQF</sequence>
<organism evidence="8 9">
    <name type="scientific">Rubus argutus</name>
    <name type="common">Southern blackberry</name>
    <dbReference type="NCBI Taxonomy" id="59490"/>
    <lineage>
        <taxon>Eukaryota</taxon>
        <taxon>Viridiplantae</taxon>
        <taxon>Streptophyta</taxon>
        <taxon>Embryophyta</taxon>
        <taxon>Tracheophyta</taxon>
        <taxon>Spermatophyta</taxon>
        <taxon>Magnoliopsida</taxon>
        <taxon>eudicotyledons</taxon>
        <taxon>Gunneridae</taxon>
        <taxon>Pentapetalae</taxon>
        <taxon>rosids</taxon>
        <taxon>fabids</taxon>
        <taxon>Rosales</taxon>
        <taxon>Rosaceae</taxon>
        <taxon>Rosoideae</taxon>
        <taxon>Rosoideae incertae sedis</taxon>
        <taxon>Rubus</taxon>
    </lineage>
</organism>
<protein>
    <recommendedName>
        <fullName evidence="7">NAC domain-containing protein</fullName>
    </recommendedName>
</protein>
<evidence type="ECO:0000256" key="3">
    <source>
        <dbReference type="ARBA" id="ARBA00023125"/>
    </source>
</evidence>
<dbReference type="PANTHER" id="PTHR31989">
    <property type="entry name" value="NAC DOMAIN-CONTAINING PROTEIN 82-RELATED"/>
    <property type="match status" value="1"/>
</dbReference>
<evidence type="ECO:0000313" key="9">
    <source>
        <dbReference type="Proteomes" id="UP001457282"/>
    </source>
</evidence>
<keyword evidence="5" id="KW-0539">Nucleus</keyword>
<reference evidence="8 9" key="1">
    <citation type="journal article" date="2023" name="G3 (Bethesda)">
        <title>A chromosome-length genome assembly and annotation of blackberry (Rubus argutus, cv. 'Hillquist').</title>
        <authorList>
            <person name="Bruna T."/>
            <person name="Aryal R."/>
            <person name="Dudchenko O."/>
            <person name="Sargent D.J."/>
            <person name="Mead D."/>
            <person name="Buti M."/>
            <person name="Cavallini A."/>
            <person name="Hytonen T."/>
            <person name="Andres J."/>
            <person name="Pham M."/>
            <person name="Weisz D."/>
            <person name="Mascagni F."/>
            <person name="Usai G."/>
            <person name="Natali L."/>
            <person name="Bassil N."/>
            <person name="Fernandez G.E."/>
            <person name="Lomsadze A."/>
            <person name="Armour M."/>
            <person name="Olukolu B."/>
            <person name="Poorten T."/>
            <person name="Britton C."/>
            <person name="Davik J."/>
            <person name="Ashrafi H."/>
            <person name="Aiden E.L."/>
            <person name="Borodovsky M."/>
            <person name="Worthington M."/>
        </authorList>
    </citation>
    <scope>NUCLEOTIDE SEQUENCE [LARGE SCALE GENOMIC DNA]</scope>
    <source>
        <strain evidence="8">PI 553951</strain>
    </source>
</reference>
<dbReference type="AlphaFoldDB" id="A0AAW1WZY8"/>
<dbReference type="SUPFAM" id="SSF101941">
    <property type="entry name" value="NAC domain"/>
    <property type="match status" value="1"/>
</dbReference>
<dbReference type="Proteomes" id="UP001457282">
    <property type="component" value="Unassembled WGS sequence"/>
</dbReference>
<comment type="subcellular location">
    <subcellularLocation>
        <location evidence="1">Nucleus</location>
    </subcellularLocation>
</comment>
<dbReference type="InterPro" id="IPR036093">
    <property type="entry name" value="NAC_dom_sf"/>
</dbReference>
<gene>
    <name evidence="8" type="ORF">M0R45_026662</name>
</gene>
<evidence type="ECO:0000313" key="8">
    <source>
        <dbReference type="EMBL" id="KAK9929568.1"/>
    </source>
</evidence>
<evidence type="ECO:0000256" key="5">
    <source>
        <dbReference type="ARBA" id="ARBA00023242"/>
    </source>
</evidence>
<dbReference type="PROSITE" id="PS51005">
    <property type="entry name" value="NAC"/>
    <property type="match status" value="1"/>
</dbReference>
<evidence type="ECO:0000256" key="4">
    <source>
        <dbReference type="ARBA" id="ARBA00023163"/>
    </source>
</evidence>
<keyword evidence="9" id="KW-1185">Reference proteome</keyword>
<name>A0AAW1WZY8_RUBAR</name>
<accession>A0AAW1WZY8</accession>
<evidence type="ECO:0000256" key="6">
    <source>
        <dbReference type="SAM" id="MobiDB-lite"/>
    </source>
</evidence>
<feature type="region of interest" description="Disordered" evidence="6">
    <location>
        <begin position="137"/>
        <end position="175"/>
    </location>
</feature>